<evidence type="ECO:0000313" key="4">
    <source>
        <dbReference type="EMBL" id="QLJ99500.1"/>
    </source>
</evidence>
<dbReference type="GO" id="GO:0006355">
    <property type="term" value="P:regulation of DNA-templated transcription"/>
    <property type="evidence" value="ECO:0007669"/>
    <property type="project" value="InterPro"/>
</dbReference>
<dbReference type="CDD" id="cd06170">
    <property type="entry name" value="LuxR_C_like"/>
    <property type="match status" value="1"/>
</dbReference>
<dbReference type="PRINTS" id="PR00038">
    <property type="entry name" value="HTHLUXR"/>
</dbReference>
<dbReference type="Pfam" id="PF00196">
    <property type="entry name" value="GerE"/>
    <property type="match status" value="1"/>
</dbReference>
<dbReference type="Gene3D" id="1.10.10.10">
    <property type="entry name" value="Winged helix-like DNA-binding domain superfamily/Winged helix DNA-binding domain"/>
    <property type="match status" value="1"/>
</dbReference>
<dbReference type="GO" id="GO:0003677">
    <property type="term" value="F:DNA binding"/>
    <property type="evidence" value="ECO:0007669"/>
    <property type="project" value="InterPro"/>
</dbReference>
<dbReference type="InterPro" id="IPR041664">
    <property type="entry name" value="AAA_16"/>
</dbReference>
<protein>
    <submittedName>
        <fullName evidence="4">AAA family ATPase</fullName>
    </submittedName>
</protein>
<dbReference type="PROSITE" id="PS00622">
    <property type="entry name" value="HTH_LUXR_1"/>
    <property type="match status" value="1"/>
</dbReference>
<dbReference type="GO" id="GO:0005737">
    <property type="term" value="C:cytoplasm"/>
    <property type="evidence" value="ECO:0007669"/>
    <property type="project" value="TreeGrafter"/>
</dbReference>
<dbReference type="Gene3D" id="3.40.50.300">
    <property type="entry name" value="P-loop containing nucleotide triphosphate hydrolases"/>
    <property type="match status" value="1"/>
</dbReference>
<sequence length="887" mass="92242">MLPRLDALPLIGRDRELVAVTRAVRGADHAGALIAGPPGVGKTRLAEEAASGAEAAGHRMLVARPAAASSRLPLSGLAGLLPAPSGAQPPDGAVRAGLVERGLHVLRGLTQGPRTVLLVDDLHELDEISAIVIHQLVAERAVTLLATVRAEAAVPSPVTALWKDRGVLRVDLGALAPAETDALIGAALGGPVEGRTLRQLREATGGNPLFLRELLISASDSGGLGRVDGVWRLTAPLSRAPRLVELLRDRLAVRDPAERDALETLALGEPLPLPVAAELAGESMLEELERRGLVTVGTTGRRRAVRLSHPLYGELLRADLPELARLRHSRRLADALDGTGARRSEDVMRTAIWRLDGGGTVHPQRMLQAADQAALIREYALAERLARHAYDSGAGVAAGLTEVRAMLCLGHIDEALERCADLAGKATNDAERVEVAVQHAAALAHHADDLAAARAVIDAAAADVPASAGQLEVSRLYLRSYGLDCSSVGAALALFEAATPDSARQEAEVVETRVAAASAAGAALMLAGRYAEAADVIGRAVPLAARHTGPGRVHADSMRPAGGWMRCVLGDPAGGFAQIQACYEASLHPPDRTAQALGAFALGMVGLMLGRPATALRWAKESFVVAEGLQRPVCRWAAAVRVQAAAQCGDEHELAAATADLDRYRGGPHSNLLFEMEVARARAWQVSVQADAVAVRTVLGDEIARHGAGGALGAATLGALDLVRLGGADLAARLLAGYPPPAGWSLGELVVRYAAAAAAADPEALLGVAQRFAGYGMTMHAAEAATLAAAAWQRAGEPRAAARARLIAELRLAAGEPAATPALATAGPLLGLTDREREVVLAAVRGEPTRAIAGRLHVAERTVENHLHRAYGKLGVSGRAELRQTLG</sequence>
<dbReference type="InterPro" id="IPR036388">
    <property type="entry name" value="WH-like_DNA-bd_sf"/>
</dbReference>
<organism evidence="4">
    <name type="scientific">Micromonospora carbonacea</name>
    <dbReference type="NCBI Taxonomy" id="47853"/>
    <lineage>
        <taxon>Bacteria</taxon>
        <taxon>Bacillati</taxon>
        <taxon>Actinomycetota</taxon>
        <taxon>Actinomycetes</taxon>
        <taxon>Micromonosporales</taxon>
        <taxon>Micromonosporaceae</taxon>
        <taxon>Micromonospora</taxon>
    </lineage>
</organism>
<dbReference type="PROSITE" id="PS50043">
    <property type="entry name" value="HTH_LUXR_2"/>
    <property type="match status" value="1"/>
</dbReference>
<dbReference type="InterPro" id="IPR016032">
    <property type="entry name" value="Sig_transdc_resp-reg_C-effctor"/>
</dbReference>
<feature type="domain" description="HTH luxR-type" evidence="3">
    <location>
        <begin position="825"/>
        <end position="887"/>
    </location>
</feature>
<keyword evidence="1" id="KW-0547">Nucleotide-binding</keyword>
<evidence type="ECO:0000259" key="3">
    <source>
        <dbReference type="PROSITE" id="PS50043"/>
    </source>
</evidence>
<name>A0A7D5YAK5_9ACTN</name>
<dbReference type="SUPFAM" id="SSF52540">
    <property type="entry name" value="P-loop containing nucleoside triphosphate hydrolases"/>
    <property type="match status" value="1"/>
</dbReference>
<dbReference type="InterPro" id="IPR000792">
    <property type="entry name" value="Tscrpt_reg_LuxR_C"/>
</dbReference>
<keyword evidence="2" id="KW-0067">ATP-binding</keyword>
<dbReference type="EMBL" id="CP058905">
    <property type="protein sequence ID" value="QLJ99500.1"/>
    <property type="molecule type" value="Genomic_DNA"/>
</dbReference>
<dbReference type="PANTHER" id="PTHR16305:SF35">
    <property type="entry name" value="TRANSCRIPTIONAL ACTIVATOR DOMAIN"/>
    <property type="match status" value="1"/>
</dbReference>
<accession>A0A7D5YAK5</accession>
<dbReference type="PANTHER" id="PTHR16305">
    <property type="entry name" value="TESTICULAR SOLUBLE ADENYLYL CYCLASE"/>
    <property type="match status" value="1"/>
</dbReference>
<gene>
    <name evidence="4" type="ORF">HZU44_05060</name>
</gene>
<evidence type="ECO:0000256" key="1">
    <source>
        <dbReference type="ARBA" id="ARBA00022741"/>
    </source>
</evidence>
<dbReference type="InterPro" id="IPR027417">
    <property type="entry name" value="P-loop_NTPase"/>
</dbReference>
<dbReference type="AlphaFoldDB" id="A0A7D5YAK5"/>
<reference evidence="4" key="1">
    <citation type="submission" date="2020-08" db="EMBL/GenBank/DDBJ databases">
        <title>A bifunctional nitrone conjugated secondary metabolite targeting the ribosome.</title>
        <authorList>
            <person name="Limbrick E.M."/>
            <person name="Graf M."/>
            <person name="Derewacz D.K."/>
            <person name="Nguyen F."/>
            <person name="Spraggins J.M."/>
            <person name="Wieland M."/>
            <person name="Ynigez-Gutierrez A.E."/>
            <person name="Reisman B.J."/>
            <person name="Zinshteyn B."/>
            <person name="McCulloch K."/>
            <person name="Iverson T.M."/>
            <person name="Green R."/>
            <person name="Wilson D.N."/>
            <person name="Bachmann B.O."/>
        </authorList>
    </citation>
    <scope>NUCLEOTIDE SEQUENCE</scope>
    <source>
        <strain evidence="4">Africana</strain>
    </source>
</reference>
<dbReference type="GO" id="GO:0004016">
    <property type="term" value="F:adenylate cyclase activity"/>
    <property type="evidence" value="ECO:0007669"/>
    <property type="project" value="TreeGrafter"/>
</dbReference>
<dbReference type="Pfam" id="PF13191">
    <property type="entry name" value="AAA_16"/>
    <property type="match status" value="1"/>
</dbReference>
<evidence type="ECO:0000256" key="2">
    <source>
        <dbReference type="ARBA" id="ARBA00022840"/>
    </source>
</evidence>
<dbReference type="SMART" id="SM00421">
    <property type="entry name" value="HTH_LUXR"/>
    <property type="match status" value="1"/>
</dbReference>
<dbReference type="SUPFAM" id="SSF46894">
    <property type="entry name" value="C-terminal effector domain of the bipartite response regulators"/>
    <property type="match status" value="1"/>
</dbReference>
<proteinExistence type="predicted"/>
<dbReference type="GO" id="GO:0005524">
    <property type="term" value="F:ATP binding"/>
    <property type="evidence" value="ECO:0007669"/>
    <property type="project" value="UniProtKB-KW"/>
</dbReference>